<dbReference type="Gene3D" id="3.40.50.10320">
    <property type="entry name" value="LmbE-like"/>
    <property type="match status" value="1"/>
</dbReference>
<comment type="caution">
    <text evidence="2">The sequence shown here is derived from an EMBL/GenBank/DDBJ whole genome shotgun (WGS) entry which is preliminary data.</text>
</comment>
<evidence type="ECO:0000313" key="2">
    <source>
        <dbReference type="EMBL" id="GAA0920578.1"/>
    </source>
</evidence>
<organism evidence="2 3">
    <name type="scientific">Pseudonocardia zijingensis</name>
    <dbReference type="NCBI Taxonomy" id="153376"/>
    <lineage>
        <taxon>Bacteria</taxon>
        <taxon>Bacillati</taxon>
        <taxon>Actinomycetota</taxon>
        <taxon>Actinomycetes</taxon>
        <taxon>Pseudonocardiales</taxon>
        <taxon>Pseudonocardiaceae</taxon>
        <taxon>Pseudonocardia</taxon>
    </lineage>
</organism>
<dbReference type="EMBL" id="BAAAHP010000006">
    <property type="protein sequence ID" value="GAA0920578.1"/>
    <property type="molecule type" value="Genomic_DNA"/>
</dbReference>
<accession>A0ABP3ZGB7</accession>
<keyword evidence="3" id="KW-1185">Reference proteome</keyword>
<dbReference type="Proteomes" id="UP001499967">
    <property type="component" value="Unassembled WGS sequence"/>
</dbReference>
<protein>
    <submittedName>
        <fullName evidence="2">PIG-L family deacetylase</fullName>
    </submittedName>
</protein>
<evidence type="ECO:0000313" key="3">
    <source>
        <dbReference type="Proteomes" id="UP001499967"/>
    </source>
</evidence>
<reference evidence="3" key="1">
    <citation type="journal article" date="2019" name="Int. J. Syst. Evol. Microbiol.">
        <title>The Global Catalogue of Microorganisms (GCM) 10K type strain sequencing project: providing services to taxonomists for standard genome sequencing and annotation.</title>
        <authorList>
            <consortium name="The Broad Institute Genomics Platform"/>
            <consortium name="The Broad Institute Genome Sequencing Center for Infectious Disease"/>
            <person name="Wu L."/>
            <person name="Ma J."/>
        </authorList>
    </citation>
    <scope>NUCLEOTIDE SEQUENCE [LARGE SCALE GENOMIC DNA]</scope>
    <source>
        <strain evidence="3">JCM 11117</strain>
    </source>
</reference>
<keyword evidence="1" id="KW-0862">Zinc</keyword>
<dbReference type="InterPro" id="IPR024078">
    <property type="entry name" value="LmbE-like_dom_sf"/>
</dbReference>
<dbReference type="Pfam" id="PF02585">
    <property type="entry name" value="PIG-L"/>
    <property type="match status" value="1"/>
</dbReference>
<sequence length="267" mass="29575">MNGLPPRLEEHVAAGEPVLFLSAHLDDAILSCGGLISELSRRCPMTVATLFTEASAPPHTYAARSSLRQCRATDAASLYEARRAEDQDVLAQLGIDCVHLGATDALYRPREIGNGLVTGLGRHLPEVVHRYPTYRFDIAKGRVSRGDRNLIADLCTRVADLVVTIGPALVFSPVGVGRHVDHLVTRTTAERLQTGVVYYSDFPYDEQAQPDPGFLGQHRLLPWTWGRRIAEKHQLIRAYRTQVDALFPGGRITRKPETYFETCFEGA</sequence>
<dbReference type="InterPro" id="IPR003737">
    <property type="entry name" value="GlcNAc_PI_deacetylase-related"/>
</dbReference>
<name>A0ABP3ZGB7_9PSEU</name>
<gene>
    <name evidence="2" type="ORF">GCM10009559_03200</name>
</gene>
<dbReference type="SUPFAM" id="SSF102588">
    <property type="entry name" value="LmbE-like"/>
    <property type="match status" value="1"/>
</dbReference>
<evidence type="ECO:0000256" key="1">
    <source>
        <dbReference type="ARBA" id="ARBA00022833"/>
    </source>
</evidence>
<dbReference type="RefSeq" id="WP_343938041.1">
    <property type="nucleotide sequence ID" value="NZ_BAAAHP010000006.1"/>
</dbReference>
<proteinExistence type="predicted"/>